<dbReference type="Pfam" id="PF00089">
    <property type="entry name" value="Trypsin"/>
    <property type="match status" value="1"/>
</dbReference>
<dbReference type="SMART" id="SM00020">
    <property type="entry name" value="Tryp_SPc"/>
    <property type="match status" value="1"/>
</dbReference>
<reference evidence="6 7" key="1">
    <citation type="submission" date="2024-10" db="EMBL/GenBank/DDBJ databases">
        <authorList>
            <person name="Kim D."/>
        </authorList>
    </citation>
    <scope>NUCLEOTIDE SEQUENCE [LARGE SCALE GENOMIC DNA]</scope>
    <source>
        <strain evidence="6">Taebaek</strain>
    </source>
</reference>
<dbReference type="SUPFAM" id="SSF50494">
    <property type="entry name" value="Trypsin-like serine proteases"/>
    <property type="match status" value="1"/>
</dbReference>
<dbReference type="InterPro" id="IPR043504">
    <property type="entry name" value="Peptidase_S1_PA_chymotrypsin"/>
</dbReference>
<keyword evidence="1" id="KW-1015">Disulfide bond</keyword>
<sequence length="615" mass="67322">MAPLFLLFLIIGNCFCANRKKDIDTTTLPFHPAQSPKISPTIALTVPPPTQALPPSSATIASPTTDGSDTWLCSWFNVGIIILLTCILIILVIVLCLQCRLFYRSRQQQFAPTNASPSQNSSAVSSQAASSPCTPCACVPLPIPTSVPMPSSLSADHSPPSRMPNQTFAASLQHHYQGAAIHVRKYSSSSSDHSPTQMPTQTLAPSLRHYGQQFLPSTSMPYTADHRRPQVIVPCRSASPYDDHRQPSPIGSAVPCSSISDNPPPFSPSFGAHSMPWESYEYEYIPDFSECGISDFDPVLANVPKMETGSYNIYIGQAVENENSLPWMASLILGGKFSCSATIIGPNHILTAMHCVKGSDFDIEKLQISYGSVNVSSQPHKSAVDSIQLHPKAKFYQIYDNFGGETPKTPTATLLLHDIAIIKVKNAIEFAPNVRPICLFVGGNLESSSHENFFENKSKTENSKFIIAGWGMTRPMCLKDKNNNYTRSDQLMYGKMQMISEQKCRAMSNEQKKSSEWSAGDDDEIESMLNEFETYGLDDNICVVPEPSIGEPGDSGSPLMLRISTNNWVQVGVATKTSCNDKHPTNIEVLFAQYTPIDCAWIANATNGEVKCVGW</sequence>
<keyword evidence="7" id="KW-1185">Reference proteome</keyword>
<comment type="caution">
    <text evidence="6">The sequence shown here is derived from an EMBL/GenBank/DDBJ whole genome shotgun (WGS) entry which is preliminary data.</text>
</comment>
<feature type="signal peptide" evidence="4">
    <location>
        <begin position="1"/>
        <end position="16"/>
    </location>
</feature>
<proteinExistence type="inferred from homology"/>
<feature type="chain" id="PRO_5044843430" description="Peptidase S1 domain-containing protein" evidence="4">
    <location>
        <begin position="17"/>
        <end position="615"/>
    </location>
</feature>
<organism evidence="6 7">
    <name type="scientific">Heterodera schachtii</name>
    <name type="common">Sugarbeet cyst nematode worm</name>
    <name type="synonym">Tylenchus schachtii</name>
    <dbReference type="NCBI Taxonomy" id="97005"/>
    <lineage>
        <taxon>Eukaryota</taxon>
        <taxon>Metazoa</taxon>
        <taxon>Ecdysozoa</taxon>
        <taxon>Nematoda</taxon>
        <taxon>Chromadorea</taxon>
        <taxon>Rhabditida</taxon>
        <taxon>Tylenchina</taxon>
        <taxon>Tylenchomorpha</taxon>
        <taxon>Tylenchoidea</taxon>
        <taxon>Heteroderidae</taxon>
        <taxon>Heteroderinae</taxon>
        <taxon>Heterodera</taxon>
    </lineage>
</organism>
<dbReference type="AlphaFoldDB" id="A0ABD2KD83"/>
<dbReference type="PROSITE" id="PS50240">
    <property type="entry name" value="TRYPSIN_DOM"/>
    <property type="match status" value="1"/>
</dbReference>
<accession>A0ABD2KD83</accession>
<keyword evidence="3" id="KW-0812">Transmembrane</keyword>
<evidence type="ECO:0000256" key="4">
    <source>
        <dbReference type="SAM" id="SignalP"/>
    </source>
</evidence>
<evidence type="ECO:0000256" key="2">
    <source>
        <dbReference type="ARBA" id="ARBA00024195"/>
    </source>
</evidence>
<evidence type="ECO:0000256" key="3">
    <source>
        <dbReference type="SAM" id="Phobius"/>
    </source>
</evidence>
<evidence type="ECO:0000313" key="6">
    <source>
        <dbReference type="EMBL" id="KAL3100615.1"/>
    </source>
</evidence>
<dbReference type="InterPro" id="IPR009003">
    <property type="entry name" value="Peptidase_S1_PA"/>
</dbReference>
<gene>
    <name evidence="6" type="ORF">niasHS_001181</name>
</gene>
<feature type="domain" description="Peptidase S1" evidence="5">
    <location>
        <begin position="313"/>
        <end position="607"/>
    </location>
</feature>
<dbReference type="InterPro" id="IPR001254">
    <property type="entry name" value="Trypsin_dom"/>
</dbReference>
<keyword evidence="3" id="KW-0472">Membrane</keyword>
<dbReference type="Gene3D" id="2.40.10.10">
    <property type="entry name" value="Trypsin-like serine proteases"/>
    <property type="match status" value="2"/>
</dbReference>
<evidence type="ECO:0000313" key="7">
    <source>
        <dbReference type="Proteomes" id="UP001620645"/>
    </source>
</evidence>
<evidence type="ECO:0000256" key="1">
    <source>
        <dbReference type="ARBA" id="ARBA00023157"/>
    </source>
</evidence>
<dbReference type="InterPro" id="IPR051487">
    <property type="entry name" value="Ser/Thr_Proteases_Immune/Dev"/>
</dbReference>
<name>A0ABD2KD83_HETSC</name>
<feature type="transmembrane region" description="Helical" evidence="3">
    <location>
        <begin position="75"/>
        <end position="97"/>
    </location>
</feature>
<dbReference type="PANTHER" id="PTHR24256">
    <property type="entry name" value="TRYPTASE-RELATED"/>
    <property type="match status" value="1"/>
</dbReference>
<keyword evidence="3" id="KW-1133">Transmembrane helix</keyword>
<evidence type="ECO:0000259" key="5">
    <source>
        <dbReference type="PROSITE" id="PS50240"/>
    </source>
</evidence>
<keyword evidence="4" id="KW-0732">Signal</keyword>
<dbReference type="EMBL" id="JBICCN010000028">
    <property type="protein sequence ID" value="KAL3100615.1"/>
    <property type="molecule type" value="Genomic_DNA"/>
</dbReference>
<dbReference type="Proteomes" id="UP001620645">
    <property type="component" value="Unassembled WGS sequence"/>
</dbReference>
<protein>
    <recommendedName>
        <fullName evidence="5">Peptidase S1 domain-containing protein</fullName>
    </recommendedName>
</protein>
<comment type="similarity">
    <text evidence="2">Belongs to the peptidase S1 family. CLIP subfamily.</text>
</comment>